<name>A0A660DXK5_9LACO</name>
<proteinExistence type="inferred from homology"/>
<dbReference type="OrthoDB" id="9805098at2"/>
<evidence type="ECO:0000313" key="4">
    <source>
        <dbReference type="Proteomes" id="UP000289996"/>
    </source>
</evidence>
<organism evidence="3 4">
    <name type="scientific">Lactiplantibacillus mudanjiangensis</name>
    <dbReference type="NCBI Taxonomy" id="1296538"/>
    <lineage>
        <taxon>Bacteria</taxon>
        <taxon>Bacillati</taxon>
        <taxon>Bacillota</taxon>
        <taxon>Bacilli</taxon>
        <taxon>Lactobacillales</taxon>
        <taxon>Lactobacillaceae</taxon>
        <taxon>Lactiplantibacillus</taxon>
    </lineage>
</organism>
<dbReference type="Proteomes" id="UP000289996">
    <property type="component" value="Unassembled WGS sequence"/>
</dbReference>
<sequence length="91" mass="10900">MVKHYRLVFTRLAQKQLRKLDKYQARLIVEWLYANIDGTDNPYQSGKGLTANRSGQWRYRIGQYRVICEINDEQLVITAINIGHRRRIYDE</sequence>
<comment type="similarity">
    <text evidence="1">Belongs to the RelE toxin family.</text>
</comment>
<dbReference type="PANTHER" id="PTHR35601:SF1">
    <property type="entry name" value="TOXIN RELE"/>
    <property type="match status" value="1"/>
</dbReference>
<reference evidence="3 4" key="1">
    <citation type="submission" date="2018-11" db="EMBL/GenBank/DDBJ databases">
        <authorList>
            <person name="Wuyts S."/>
        </authorList>
    </citation>
    <scope>NUCLEOTIDE SEQUENCE [LARGE SCALE GENOMIC DNA]</scope>
    <source>
        <strain evidence="3">Lactobacillus mudanjiangensis AMBF249</strain>
    </source>
</reference>
<dbReference type="RefSeq" id="WP_130851504.1">
    <property type="nucleotide sequence ID" value="NZ_UYIG01000057.1"/>
</dbReference>
<evidence type="ECO:0000313" key="3">
    <source>
        <dbReference type="EMBL" id="VDG27786.1"/>
    </source>
</evidence>
<dbReference type="Pfam" id="PF05016">
    <property type="entry name" value="ParE_toxin"/>
    <property type="match status" value="1"/>
</dbReference>
<dbReference type="Gene3D" id="3.30.2310.20">
    <property type="entry name" value="RelE-like"/>
    <property type="match status" value="1"/>
</dbReference>
<dbReference type="PANTHER" id="PTHR35601">
    <property type="entry name" value="TOXIN RELE"/>
    <property type="match status" value="1"/>
</dbReference>
<evidence type="ECO:0000256" key="1">
    <source>
        <dbReference type="ARBA" id="ARBA00006226"/>
    </source>
</evidence>
<dbReference type="SUPFAM" id="SSF143011">
    <property type="entry name" value="RelE-like"/>
    <property type="match status" value="1"/>
</dbReference>
<keyword evidence="4" id="KW-1185">Reference proteome</keyword>
<evidence type="ECO:0000256" key="2">
    <source>
        <dbReference type="ARBA" id="ARBA00022649"/>
    </source>
</evidence>
<dbReference type="InterPro" id="IPR035093">
    <property type="entry name" value="RelE/ParE_toxin_dom_sf"/>
</dbReference>
<keyword evidence="2" id="KW-1277">Toxin-antitoxin system</keyword>
<accession>A0A660DXK5</accession>
<dbReference type="AlphaFoldDB" id="A0A660DXK5"/>
<gene>
    <name evidence="3" type="ORF">MUDAN_MDHGFNIF_02610</name>
</gene>
<protein>
    <submittedName>
        <fullName evidence="3">Addiction module toxin RelE [Lactobacillus lindneri]</fullName>
    </submittedName>
</protein>
<dbReference type="InterPro" id="IPR007712">
    <property type="entry name" value="RelE/ParE_toxin"/>
</dbReference>
<dbReference type="EMBL" id="UYIG01000057">
    <property type="protein sequence ID" value="VDG27786.1"/>
    <property type="molecule type" value="Genomic_DNA"/>
</dbReference>